<keyword evidence="5" id="KW-0732">Signal</keyword>
<gene>
    <name evidence="7" type="ORF">RDB_LOCUS63300</name>
</gene>
<evidence type="ECO:0000259" key="6">
    <source>
        <dbReference type="PROSITE" id="PS51387"/>
    </source>
</evidence>
<feature type="domain" description="FAD-binding PCMH-type" evidence="6">
    <location>
        <begin position="60"/>
        <end position="231"/>
    </location>
</feature>
<dbReference type="GO" id="GO:0071949">
    <property type="term" value="F:FAD binding"/>
    <property type="evidence" value="ECO:0007669"/>
    <property type="project" value="InterPro"/>
</dbReference>
<dbReference type="InterPro" id="IPR050416">
    <property type="entry name" value="FAD-linked_Oxidoreductase"/>
</dbReference>
<dbReference type="Gene3D" id="3.30.465.10">
    <property type="match status" value="1"/>
</dbReference>
<dbReference type="InterPro" id="IPR016164">
    <property type="entry name" value="FAD-linked_Oxase-like_C"/>
</dbReference>
<evidence type="ECO:0000313" key="7">
    <source>
        <dbReference type="EMBL" id="CAE6429090.1"/>
    </source>
</evidence>
<dbReference type="GO" id="GO:0016491">
    <property type="term" value="F:oxidoreductase activity"/>
    <property type="evidence" value="ECO:0007669"/>
    <property type="project" value="UniProtKB-KW"/>
</dbReference>
<evidence type="ECO:0000256" key="1">
    <source>
        <dbReference type="ARBA" id="ARBA00005466"/>
    </source>
</evidence>
<evidence type="ECO:0000256" key="3">
    <source>
        <dbReference type="ARBA" id="ARBA00022827"/>
    </source>
</evidence>
<dbReference type="SUPFAM" id="SSF55103">
    <property type="entry name" value="FAD-linked oxidases, C-terminal domain"/>
    <property type="match status" value="1"/>
</dbReference>
<keyword evidence="2" id="KW-0285">Flavoprotein</keyword>
<evidence type="ECO:0000256" key="4">
    <source>
        <dbReference type="ARBA" id="ARBA00023002"/>
    </source>
</evidence>
<accession>A0A8H2XKK3</accession>
<keyword evidence="3" id="KW-0274">FAD</keyword>
<organism evidence="7 8">
    <name type="scientific">Rhizoctonia solani</name>
    <dbReference type="NCBI Taxonomy" id="456999"/>
    <lineage>
        <taxon>Eukaryota</taxon>
        <taxon>Fungi</taxon>
        <taxon>Dikarya</taxon>
        <taxon>Basidiomycota</taxon>
        <taxon>Agaricomycotina</taxon>
        <taxon>Agaricomycetes</taxon>
        <taxon>Cantharellales</taxon>
        <taxon>Ceratobasidiaceae</taxon>
        <taxon>Rhizoctonia</taxon>
    </lineage>
</organism>
<comment type="caution">
    <text evidence="7">The sequence shown here is derived from an EMBL/GenBank/DDBJ whole genome shotgun (WGS) entry which is preliminary data.</text>
</comment>
<reference evidence="7" key="1">
    <citation type="submission" date="2021-01" db="EMBL/GenBank/DDBJ databases">
        <authorList>
            <person name="Kaushik A."/>
        </authorList>
    </citation>
    <scope>NUCLEOTIDE SEQUENCE</scope>
    <source>
        <strain evidence="7">AG1-1A</strain>
    </source>
</reference>
<dbReference type="Pfam" id="PF01565">
    <property type="entry name" value="FAD_binding_4"/>
    <property type="match status" value="1"/>
</dbReference>
<dbReference type="InterPro" id="IPR016169">
    <property type="entry name" value="FAD-bd_PCMH_sub2"/>
</dbReference>
<evidence type="ECO:0000313" key="8">
    <source>
        <dbReference type="Proteomes" id="UP000663840"/>
    </source>
</evidence>
<dbReference type="Proteomes" id="UP000663840">
    <property type="component" value="Unassembled WGS sequence"/>
</dbReference>
<name>A0A8H2XKK3_9AGAM</name>
<dbReference type="PROSITE" id="PS51387">
    <property type="entry name" value="FAD_PCMH"/>
    <property type="match status" value="1"/>
</dbReference>
<dbReference type="PANTHER" id="PTHR42973:SF13">
    <property type="entry name" value="FAD-BINDING PCMH-TYPE DOMAIN-CONTAINING PROTEIN"/>
    <property type="match status" value="1"/>
</dbReference>
<dbReference type="InterPro" id="IPR006094">
    <property type="entry name" value="Oxid_FAD_bind_N"/>
</dbReference>
<evidence type="ECO:0000256" key="5">
    <source>
        <dbReference type="SAM" id="SignalP"/>
    </source>
</evidence>
<proteinExistence type="inferred from homology"/>
<dbReference type="EMBL" id="CAJMWR010001570">
    <property type="protein sequence ID" value="CAE6429090.1"/>
    <property type="molecule type" value="Genomic_DNA"/>
</dbReference>
<feature type="chain" id="PRO_5034541629" description="FAD-binding PCMH-type domain-containing protein" evidence="5">
    <location>
        <begin position="26"/>
        <end position="502"/>
    </location>
</feature>
<dbReference type="Gene3D" id="3.40.462.20">
    <property type="match status" value="1"/>
</dbReference>
<dbReference type="InterPro" id="IPR036318">
    <property type="entry name" value="FAD-bd_PCMH-like_sf"/>
</dbReference>
<comment type="similarity">
    <text evidence="1">Belongs to the oxygen-dependent FAD-linked oxidoreductase family.</text>
</comment>
<evidence type="ECO:0000256" key="2">
    <source>
        <dbReference type="ARBA" id="ARBA00022630"/>
    </source>
</evidence>
<dbReference type="InterPro" id="IPR016166">
    <property type="entry name" value="FAD-bd_PCMH"/>
</dbReference>
<dbReference type="AlphaFoldDB" id="A0A8H2XKK3"/>
<dbReference type="PANTHER" id="PTHR42973">
    <property type="entry name" value="BINDING OXIDOREDUCTASE, PUTATIVE (AFU_ORTHOLOGUE AFUA_1G17690)-RELATED"/>
    <property type="match status" value="1"/>
</dbReference>
<feature type="signal peptide" evidence="5">
    <location>
        <begin position="1"/>
        <end position="25"/>
    </location>
</feature>
<keyword evidence="4" id="KW-0560">Oxidoreductase</keyword>
<sequence length="502" mass="54640">MARGLTLARLLCALILLVPTTNASAKCCDCLTKELSGEKVLRPLNSNYIIENQKHWSLTSILTPACILLPESSSDVSTAIKILVQKSCKFAVRSGGHMTNPGWANTDSGVLISLSKLVAVEVSQDKGSVNIGAGNKWGDVYSKIGEYGITVTGGRLSPIGVSGFLLGGGLSFLMNSEGFGADSVLSYEIVLADGTISTVTKESSPDLFKALKGGSSNFGIVTSFKLQAYPIDNVYAGSLHYSPEQYNALFKIMETYAREGIESDPKTHIISNFIYVPSQAIEAATFYSFYPEPVAAPPSAVKPFFDLPTIMNTVKVKTFREALEEYSVGSETKQRYDFRTYTVQADSKLFKQLFDIWRLTVDGLKETPGLASGIVYQAMSSSMIHASDRKGGNVLGLKPAPNTRIIVSYLFSWSLEEDDEKVYETIAKLIAKSTGIAKSKGQLERYIYLNYAGSNQQPIESYGPAQVDFLRKVKSKYDPDSVFEILSCGGFKIPPQSVTLSV</sequence>
<protein>
    <recommendedName>
        <fullName evidence="6">FAD-binding PCMH-type domain-containing protein</fullName>
    </recommendedName>
</protein>
<dbReference type="SUPFAM" id="SSF56176">
    <property type="entry name" value="FAD-binding/transporter-associated domain-like"/>
    <property type="match status" value="1"/>
</dbReference>